<dbReference type="Gene3D" id="3.40.50.300">
    <property type="entry name" value="P-loop containing nucleotide triphosphate hydrolases"/>
    <property type="match status" value="1"/>
</dbReference>
<evidence type="ECO:0000256" key="12">
    <source>
        <dbReference type="ARBA" id="ARBA00022840"/>
    </source>
</evidence>
<feature type="compositionally biased region" description="Basic and acidic residues" evidence="16">
    <location>
        <begin position="636"/>
        <end position="649"/>
    </location>
</feature>
<dbReference type="FunFam" id="3.40.50.300:FF:000138">
    <property type="entry name" value="DNA helicase"/>
    <property type="match status" value="1"/>
</dbReference>
<evidence type="ECO:0000256" key="15">
    <source>
        <dbReference type="ARBA" id="ARBA00023306"/>
    </source>
</evidence>
<comment type="subcellular location">
    <subcellularLocation>
        <location evidence="1">Nucleus</location>
    </subcellularLocation>
</comment>
<evidence type="ECO:0000256" key="13">
    <source>
        <dbReference type="ARBA" id="ARBA00023125"/>
    </source>
</evidence>
<dbReference type="PROSITE" id="PS50051">
    <property type="entry name" value="MCM_2"/>
    <property type="match status" value="1"/>
</dbReference>
<evidence type="ECO:0000256" key="11">
    <source>
        <dbReference type="ARBA" id="ARBA00022833"/>
    </source>
</evidence>
<reference evidence="18" key="1">
    <citation type="submission" date="2023-01" db="EMBL/GenBank/DDBJ databases">
        <title>Metagenome sequencing of chrysophaentin producing Chrysophaeum taylorii.</title>
        <authorList>
            <person name="Davison J."/>
            <person name="Bewley C."/>
        </authorList>
    </citation>
    <scope>NUCLEOTIDE SEQUENCE</scope>
    <source>
        <strain evidence="18">NIES-1699</strain>
    </source>
</reference>
<dbReference type="SUPFAM" id="SSF50249">
    <property type="entry name" value="Nucleic acid-binding proteins"/>
    <property type="match status" value="1"/>
</dbReference>
<dbReference type="Gene3D" id="2.20.28.10">
    <property type="match status" value="1"/>
</dbReference>
<dbReference type="PROSITE" id="PS00847">
    <property type="entry name" value="MCM_1"/>
    <property type="match status" value="1"/>
</dbReference>
<dbReference type="InterPro" id="IPR059098">
    <property type="entry name" value="WHD_MCM2"/>
</dbReference>
<dbReference type="InterPro" id="IPR001208">
    <property type="entry name" value="MCM_dom"/>
</dbReference>
<feature type="compositionally biased region" description="Acidic residues" evidence="16">
    <location>
        <begin position="17"/>
        <end position="42"/>
    </location>
</feature>
<evidence type="ECO:0000256" key="8">
    <source>
        <dbReference type="ARBA" id="ARBA00022771"/>
    </source>
</evidence>
<evidence type="ECO:0000256" key="16">
    <source>
        <dbReference type="SAM" id="MobiDB-lite"/>
    </source>
</evidence>
<dbReference type="InterPro" id="IPR033762">
    <property type="entry name" value="MCM_OB"/>
</dbReference>
<dbReference type="InterPro" id="IPR027925">
    <property type="entry name" value="MCM_N"/>
</dbReference>
<dbReference type="InterPro" id="IPR041562">
    <property type="entry name" value="MCM_lid"/>
</dbReference>
<name>A0AAD7UE11_9STRA</name>
<evidence type="ECO:0000256" key="14">
    <source>
        <dbReference type="ARBA" id="ARBA00023242"/>
    </source>
</evidence>
<keyword evidence="7" id="KW-0547">Nucleotide-binding</keyword>
<dbReference type="GO" id="GO:0005634">
    <property type="term" value="C:nucleus"/>
    <property type="evidence" value="ECO:0007669"/>
    <property type="project" value="UniProtKB-SubCell"/>
</dbReference>
<dbReference type="Proteomes" id="UP001230188">
    <property type="component" value="Unassembled WGS sequence"/>
</dbReference>
<keyword evidence="19" id="KW-1185">Reference proteome</keyword>
<dbReference type="PANTHER" id="PTHR11630">
    <property type="entry name" value="DNA REPLICATION LICENSING FACTOR MCM FAMILY MEMBER"/>
    <property type="match status" value="1"/>
</dbReference>
<dbReference type="EMBL" id="JAQMWT010000349">
    <property type="protein sequence ID" value="KAJ8603544.1"/>
    <property type="molecule type" value="Genomic_DNA"/>
</dbReference>
<dbReference type="Pfam" id="PF00493">
    <property type="entry name" value="MCM"/>
    <property type="match status" value="1"/>
</dbReference>
<dbReference type="Pfam" id="PF14551">
    <property type="entry name" value="MCM_N"/>
    <property type="match status" value="1"/>
</dbReference>
<dbReference type="InterPro" id="IPR027417">
    <property type="entry name" value="P-loop_NTPase"/>
</dbReference>
<dbReference type="SMART" id="SM00350">
    <property type="entry name" value="MCM"/>
    <property type="match status" value="1"/>
</dbReference>
<dbReference type="InterPro" id="IPR031327">
    <property type="entry name" value="MCM"/>
</dbReference>
<dbReference type="GO" id="GO:0043138">
    <property type="term" value="F:3'-5' DNA helicase activity"/>
    <property type="evidence" value="ECO:0007669"/>
    <property type="project" value="TreeGrafter"/>
</dbReference>
<dbReference type="GO" id="GO:0017116">
    <property type="term" value="F:single-stranded DNA helicase activity"/>
    <property type="evidence" value="ECO:0007669"/>
    <property type="project" value="TreeGrafter"/>
</dbReference>
<evidence type="ECO:0000256" key="9">
    <source>
        <dbReference type="ARBA" id="ARBA00022801"/>
    </source>
</evidence>
<dbReference type="Pfam" id="PF23669">
    <property type="entry name" value="WHD_MCM2"/>
    <property type="match status" value="1"/>
</dbReference>
<evidence type="ECO:0000259" key="17">
    <source>
        <dbReference type="PROSITE" id="PS50051"/>
    </source>
</evidence>
<evidence type="ECO:0000256" key="2">
    <source>
        <dbReference type="ARBA" id="ARBA00008010"/>
    </source>
</evidence>
<evidence type="ECO:0000256" key="6">
    <source>
        <dbReference type="ARBA" id="ARBA00022723"/>
    </source>
</evidence>
<dbReference type="PRINTS" id="PR01657">
    <property type="entry name" value="MCMFAMILY"/>
</dbReference>
<organism evidence="18 19">
    <name type="scientific">Chrysophaeum taylorii</name>
    <dbReference type="NCBI Taxonomy" id="2483200"/>
    <lineage>
        <taxon>Eukaryota</taxon>
        <taxon>Sar</taxon>
        <taxon>Stramenopiles</taxon>
        <taxon>Ochrophyta</taxon>
        <taxon>Pelagophyceae</taxon>
        <taxon>Pelagomonadales</taxon>
        <taxon>Pelagomonadaceae</taxon>
        <taxon>Chrysophaeum</taxon>
    </lineage>
</organism>
<dbReference type="PRINTS" id="PR01658">
    <property type="entry name" value="MCMPROTEIN2"/>
</dbReference>
<dbReference type="GO" id="GO:1902975">
    <property type="term" value="P:mitotic DNA replication initiation"/>
    <property type="evidence" value="ECO:0007669"/>
    <property type="project" value="TreeGrafter"/>
</dbReference>
<dbReference type="SUPFAM" id="SSF52540">
    <property type="entry name" value="P-loop containing nucleoside triphosphate hydrolases"/>
    <property type="match status" value="1"/>
</dbReference>
<dbReference type="GO" id="GO:0016787">
    <property type="term" value="F:hydrolase activity"/>
    <property type="evidence" value="ECO:0007669"/>
    <property type="project" value="UniProtKB-KW"/>
</dbReference>
<feature type="region of interest" description="Disordered" evidence="16">
    <location>
        <begin position="1"/>
        <end position="42"/>
    </location>
</feature>
<keyword evidence="10" id="KW-0347">Helicase</keyword>
<dbReference type="Pfam" id="PF12619">
    <property type="entry name" value="MCM2_N"/>
    <property type="match status" value="1"/>
</dbReference>
<dbReference type="Pfam" id="PF17207">
    <property type="entry name" value="MCM_OB"/>
    <property type="match status" value="1"/>
</dbReference>
<evidence type="ECO:0000256" key="10">
    <source>
        <dbReference type="ARBA" id="ARBA00022806"/>
    </source>
</evidence>
<keyword evidence="15" id="KW-0131">Cell cycle</keyword>
<keyword evidence="11" id="KW-0862">Zinc</keyword>
<keyword evidence="14" id="KW-0539">Nucleus</keyword>
<dbReference type="Gene3D" id="3.30.1640.10">
    <property type="entry name" value="mini-chromosome maintenance (MCM) complex, chain A, domain 1"/>
    <property type="match status" value="1"/>
</dbReference>
<dbReference type="EC" id="3.6.4.12" evidence="3"/>
<dbReference type="Pfam" id="PF17855">
    <property type="entry name" value="MCM_lid"/>
    <property type="match status" value="1"/>
</dbReference>
<keyword evidence="6" id="KW-0479">Metal-binding</keyword>
<evidence type="ECO:0000313" key="19">
    <source>
        <dbReference type="Proteomes" id="UP001230188"/>
    </source>
</evidence>
<dbReference type="AlphaFoldDB" id="A0AAD7UE11"/>
<keyword evidence="9" id="KW-0378">Hydrolase</keyword>
<evidence type="ECO:0000256" key="7">
    <source>
        <dbReference type="ARBA" id="ARBA00022741"/>
    </source>
</evidence>
<dbReference type="GO" id="GO:0005524">
    <property type="term" value="F:ATP binding"/>
    <property type="evidence" value="ECO:0007669"/>
    <property type="project" value="UniProtKB-KW"/>
</dbReference>
<dbReference type="PANTHER" id="PTHR11630:SF44">
    <property type="entry name" value="DNA REPLICATION LICENSING FACTOR MCM2"/>
    <property type="match status" value="1"/>
</dbReference>
<comment type="similarity">
    <text evidence="2">Belongs to the MCM family.</text>
</comment>
<keyword evidence="5" id="KW-0235">DNA replication</keyword>
<comment type="caution">
    <text evidence="18">The sequence shown here is derived from an EMBL/GenBank/DDBJ whole genome shotgun (WGS) entry which is preliminary data.</text>
</comment>
<dbReference type="InterPro" id="IPR018525">
    <property type="entry name" value="MCM_CS"/>
</dbReference>
<gene>
    <name evidence="18" type="ORF">CTAYLR_004887</name>
</gene>
<dbReference type="GO" id="GO:0000727">
    <property type="term" value="P:double-strand break repair via break-induced replication"/>
    <property type="evidence" value="ECO:0007669"/>
    <property type="project" value="TreeGrafter"/>
</dbReference>
<dbReference type="GO" id="GO:0003697">
    <property type="term" value="F:single-stranded DNA binding"/>
    <property type="evidence" value="ECO:0007669"/>
    <property type="project" value="TreeGrafter"/>
</dbReference>
<evidence type="ECO:0000256" key="1">
    <source>
        <dbReference type="ARBA" id="ARBA00004123"/>
    </source>
</evidence>
<keyword evidence="8" id="KW-0863">Zinc-finger</keyword>
<evidence type="ECO:0000313" key="18">
    <source>
        <dbReference type="EMBL" id="KAJ8603544.1"/>
    </source>
</evidence>
<evidence type="ECO:0000256" key="4">
    <source>
        <dbReference type="ARBA" id="ARBA00018925"/>
    </source>
</evidence>
<dbReference type="InterPro" id="IPR012340">
    <property type="entry name" value="NA-bd_OB-fold"/>
</dbReference>
<dbReference type="GO" id="GO:0008270">
    <property type="term" value="F:zinc ion binding"/>
    <property type="evidence" value="ECO:0007669"/>
    <property type="project" value="UniProtKB-KW"/>
</dbReference>
<accession>A0AAD7UE11</accession>
<feature type="region of interest" description="Disordered" evidence="16">
    <location>
        <begin position="635"/>
        <end position="657"/>
    </location>
</feature>
<dbReference type="InterPro" id="IPR008045">
    <property type="entry name" value="MCM2"/>
</dbReference>
<sequence>MASRDDDVDVDRGRGEEAEEEINEEIIEEEEEEEEEGEDLMDENMAEDYVAIPELDRYDEAMLDEREYEEMDAEARRQAEKEIDVRLARVEGRVLEDLEEDVVDRAHRERREEEEVEDVIEEEINLEGMGECPLREWIAQERTRREIKRRFAEVLSTETYAERVRSMCSRNSSSLEVSYEHMSRNAPILATWVIDAPRDMLEIFDEVAREVTLSQFPAYDSIRDEIKVRIGELPLKESLRDLRRTHLNQLVCVRGVATRRSGVFPQLRLVKFACSGCGMLLGPFKQQGGGGEVVKPSSCPNCKMAGPFRIAQEETMYRNYQRLAVQEPPSEVPAGRMPRHKEVVLLSDLIDAARPGEEVEITGIYCHSYDSAMLGGKSSGFPIFATTIEANHVVKLGKGQESTVVSEDDEKVIRKLARDSRIQDRIVASIAPSIFGQKFAKKALATALFGGCSKQTDSRHRTRGDVNVFLLGDPGCAKSQLLKYCCGLVPRAVYTTGKGASAVGLTAGVHKDPVTKEWTLEGGALVLADNGVCAIDEFDKMNEQDRTSIHEAMEQQSISVSKAGIVTTLQARCAVCAAANPIGGQYDSSLNFAQNVELTDPILQRFDILCVLQDVVDPIFDERLASYVVASHQRAKPLDDRHRQNDSRELVATSDDDDRETIPQHLLRKYVTYARETCRPRLQQIDQSKVSRLYADLRRESITCGGVPVAVRHLESLIRIAEAHAKMALRDYVLDSDLDAAIAVVVKSFIDAQKTSVRAALHRGFRKYTQSASDYFDLLLHALRALVREAQTYASFKVRAGAPQPDHYEVLLDDLEHKARDYNIADAVLDDFLQSPLFNNNHFKLIRHQRIIIWAAAEQHEPAAAAAAAAAA</sequence>
<evidence type="ECO:0000256" key="5">
    <source>
        <dbReference type="ARBA" id="ARBA00022705"/>
    </source>
</evidence>
<evidence type="ECO:0000256" key="3">
    <source>
        <dbReference type="ARBA" id="ARBA00012551"/>
    </source>
</evidence>
<protein>
    <recommendedName>
        <fullName evidence="4">DNA replication licensing factor MCM2</fullName>
        <ecNumber evidence="3">3.6.4.12</ecNumber>
    </recommendedName>
</protein>
<keyword evidence="12" id="KW-0067">ATP-binding</keyword>
<dbReference type="Gene3D" id="2.40.50.140">
    <property type="entry name" value="Nucleic acid-binding proteins"/>
    <property type="match status" value="1"/>
</dbReference>
<feature type="domain" description="MCM C-terminal AAA(+) ATPase" evidence="17">
    <location>
        <begin position="422"/>
        <end position="628"/>
    </location>
</feature>
<proteinExistence type="inferred from homology"/>
<keyword evidence="13" id="KW-0238">DNA-binding</keyword>
<dbReference type="GO" id="GO:0042555">
    <property type="term" value="C:MCM complex"/>
    <property type="evidence" value="ECO:0007669"/>
    <property type="project" value="InterPro"/>
</dbReference>